<name>B9RSG8_RICCO</name>
<reference evidence="2" key="1">
    <citation type="journal article" date="2010" name="Nat. Biotechnol.">
        <title>Draft genome sequence of the oilseed species Ricinus communis.</title>
        <authorList>
            <person name="Chan A.P."/>
            <person name="Crabtree J."/>
            <person name="Zhao Q."/>
            <person name="Lorenzi H."/>
            <person name="Orvis J."/>
            <person name="Puiu D."/>
            <person name="Melake-Berhan A."/>
            <person name="Jones K.M."/>
            <person name="Redman J."/>
            <person name="Chen G."/>
            <person name="Cahoon E.B."/>
            <person name="Gedil M."/>
            <person name="Stanke M."/>
            <person name="Haas B.J."/>
            <person name="Wortman J.R."/>
            <person name="Fraser-Liggett C.M."/>
            <person name="Ravel J."/>
            <person name="Rabinowicz P.D."/>
        </authorList>
    </citation>
    <scope>NUCLEOTIDE SEQUENCE [LARGE SCALE GENOMIC DNA]</scope>
    <source>
        <strain evidence="2">cv. Hale</strain>
    </source>
</reference>
<organism evidence="1 2">
    <name type="scientific">Ricinus communis</name>
    <name type="common">Castor bean</name>
    <dbReference type="NCBI Taxonomy" id="3988"/>
    <lineage>
        <taxon>Eukaryota</taxon>
        <taxon>Viridiplantae</taxon>
        <taxon>Streptophyta</taxon>
        <taxon>Embryophyta</taxon>
        <taxon>Tracheophyta</taxon>
        <taxon>Spermatophyta</taxon>
        <taxon>Magnoliopsida</taxon>
        <taxon>eudicotyledons</taxon>
        <taxon>Gunneridae</taxon>
        <taxon>Pentapetalae</taxon>
        <taxon>rosids</taxon>
        <taxon>fabids</taxon>
        <taxon>Malpighiales</taxon>
        <taxon>Euphorbiaceae</taxon>
        <taxon>Acalyphoideae</taxon>
        <taxon>Acalypheae</taxon>
        <taxon>Ricinus</taxon>
    </lineage>
</organism>
<proteinExistence type="predicted"/>
<protein>
    <submittedName>
        <fullName evidence="1">Uncharacterized protein</fullName>
    </submittedName>
</protein>
<keyword evidence="2" id="KW-1185">Reference proteome</keyword>
<dbReference type="InParanoid" id="B9RSG8"/>
<dbReference type="AlphaFoldDB" id="B9RSG8"/>
<dbReference type="Proteomes" id="UP000008311">
    <property type="component" value="Unassembled WGS sequence"/>
</dbReference>
<gene>
    <name evidence="1" type="ORF">RCOM_1243350</name>
</gene>
<dbReference type="EMBL" id="EQ973810">
    <property type="protein sequence ID" value="EEF45706.1"/>
    <property type="molecule type" value="Genomic_DNA"/>
</dbReference>
<evidence type="ECO:0000313" key="1">
    <source>
        <dbReference type="EMBL" id="EEF45706.1"/>
    </source>
</evidence>
<sequence length="68" mass="7626">MSLVLDNLVTKQYDLDPTIIEQLMPMKKSTVAEVAKTVEVAKGQVIEIAKVKETMTDVDLLQNLEEHV</sequence>
<accession>B9RSG8</accession>
<evidence type="ECO:0000313" key="2">
    <source>
        <dbReference type="Proteomes" id="UP000008311"/>
    </source>
</evidence>